<dbReference type="GO" id="GO:0016301">
    <property type="term" value="F:kinase activity"/>
    <property type="evidence" value="ECO:0007669"/>
    <property type="project" value="UniProtKB-KW"/>
</dbReference>
<feature type="transmembrane region" description="Helical" evidence="7">
    <location>
        <begin position="386"/>
        <end position="409"/>
    </location>
</feature>
<protein>
    <submittedName>
        <fullName evidence="8">Mitogen-activated protein kinase kinase</fullName>
    </submittedName>
</protein>
<accession>A0A7J6N2Z2</accession>
<evidence type="ECO:0000313" key="8">
    <source>
        <dbReference type="EMBL" id="KAF4678233.1"/>
    </source>
</evidence>
<evidence type="ECO:0000313" key="9">
    <source>
        <dbReference type="Proteomes" id="UP000591131"/>
    </source>
</evidence>
<dbReference type="InterPro" id="IPR051584">
    <property type="entry name" value="GPCR-associated_LMBR1"/>
</dbReference>
<feature type="region of interest" description="Disordered" evidence="6">
    <location>
        <begin position="506"/>
        <end position="539"/>
    </location>
</feature>
<comment type="similarity">
    <text evidence="2">Belongs to the LIMR family.</text>
</comment>
<keyword evidence="3 7" id="KW-0812">Transmembrane</keyword>
<feature type="transmembrane region" description="Helical" evidence="7">
    <location>
        <begin position="345"/>
        <end position="365"/>
    </location>
</feature>
<reference evidence="8 9" key="1">
    <citation type="submission" date="2020-04" db="EMBL/GenBank/DDBJ databases">
        <title>Perkinsus chesapeaki whole genome sequence.</title>
        <authorList>
            <person name="Bogema D.R."/>
        </authorList>
    </citation>
    <scope>NUCLEOTIDE SEQUENCE [LARGE SCALE GENOMIC DNA]</scope>
    <source>
        <strain evidence="8">ATCC PRA-425</strain>
    </source>
</reference>
<proteinExistence type="inferred from homology"/>
<gene>
    <name evidence="8" type="primary">MKK5_5</name>
    <name evidence="8" type="ORF">FOL47_003295</name>
</gene>
<dbReference type="PANTHER" id="PTHR21355">
    <property type="entry name" value="G-PROTEIN COUPLED RECEPTOR-ASSOCIATED PROTEIN LMBRD2"/>
    <property type="match status" value="1"/>
</dbReference>
<evidence type="ECO:0000256" key="2">
    <source>
        <dbReference type="ARBA" id="ARBA00010487"/>
    </source>
</evidence>
<keyword evidence="5 7" id="KW-0472">Membrane</keyword>
<feature type="transmembrane region" description="Helical" evidence="7">
    <location>
        <begin position="299"/>
        <end position="325"/>
    </location>
</feature>
<feature type="transmembrane region" description="Helical" evidence="7">
    <location>
        <begin position="57"/>
        <end position="77"/>
    </location>
</feature>
<sequence>MIEYESTHSLKKALRNNALWYLAYAIAGLLVLVYLWYEQRLGLEAIVGFVYAASNAWGLVLVTLLLGYGLVAVPQWLNVLSYDRRHLEAIYAQAVAAEDARLSAKFELMDVFNHYRSEVQRTGGGASKELIREAGEFLGVAVNFEDGHDEVVSEFADGDTEGTPLIPMNLALVSSVPSKEDLELSQALAEARRSQHRWSDLVDTGCALEDRMALHSTDYPVQHGVMQRLKHSFVLSGHSLGSYLARVAAFMCAVMSIGIVIGQATMFWDSKWSSLLAVGYNELLWALGIVQKDGYVPPVYIAALGQIGVGLPLLYVAGCCYWSLFKVKVAGTYGLYTHNHTDSASLLWCASMVTRLGFPVAYNYLKLLRIPDSATSFGRMFGTPISAAPIIGQQFVTYFPLLVMVFSLLQLTNTYHRLVRALGLSSTFEFEGSGLQADATTVEEGRKLLHRERLRRANQADIEAGRPSQYRMVALHRGGSELHNYEPTTDDGGDFDHRYSSERAPLFKVKERASTGDYEEDSDWASADRDLADIPQELV</sequence>
<evidence type="ECO:0000256" key="1">
    <source>
        <dbReference type="ARBA" id="ARBA00004141"/>
    </source>
</evidence>
<keyword evidence="9" id="KW-1185">Reference proteome</keyword>
<evidence type="ECO:0000256" key="4">
    <source>
        <dbReference type="ARBA" id="ARBA00022989"/>
    </source>
</evidence>
<dbReference type="Pfam" id="PF04791">
    <property type="entry name" value="LMBR1"/>
    <property type="match status" value="1"/>
</dbReference>
<dbReference type="EMBL" id="JAAPAO010000002">
    <property type="protein sequence ID" value="KAF4678233.1"/>
    <property type="molecule type" value="Genomic_DNA"/>
</dbReference>
<evidence type="ECO:0000256" key="6">
    <source>
        <dbReference type="SAM" id="MobiDB-lite"/>
    </source>
</evidence>
<dbReference type="AlphaFoldDB" id="A0A7J6N2Z2"/>
<dbReference type="Proteomes" id="UP000591131">
    <property type="component" value="Unassembled WGS sequence"/>
</dbReference>
<comment type="caution">
    <text evidence="8">The sequence shown here is derived from an EMBL/GenBank/DDBJ whole genome shotgun (WGS) entry which is preliminary data.</text>
</comment>
<evidence type="ECO:0000256" key="7">
    <source>
        <dbReference type="SAM" id="Phobius"/>
    </source>
</evidence>
<dbReference type="PANTHER" id="PTHR21355:SF0">
    <property type="entry name" value="G-PROTEIN COUPLED RECEPTOR-ASSOCIATED PROTEIN LMBRD2"/>
    <property type="match status" value="1"/>
</dbReference>
<feature type="transmembrane region" description="Helical" evidence="7">
    <location>
        <begin position="243"/>
        <end position="266"/>
    </location>
</feature>
<evidence type="ECO:0000256" key="5">
    <source>
        <dbReference type="ARBA" id="ARBA00023136"/>
    </source>
</evidence>
<comment type="subcellular location">
    <subcellularLocation>
        <location evidence="1">Membrane</location>
        <topology evidence="1">Multi-pass membrane protein</topology>
    </subcellularLocation>
</comment>
<dbReference type="GO" id="GO:0016020">
    <property type="term" value="C:membrane"/>
    <property type="evidence" value="ECO:0007669"/>
    <property type="project" value="UniProtKB-SubCell"/>
</dbReference>
<name>A0A7J6N2Z2_PERCH</name>
<keyword evidence="4 7" id="KW-1133">Transmembrane helix</keyword>
<keyword evidence="8" id="KW-0808">Transferase</keyword>
<dbReference type="InterPro" id="IPR006876">
    <property type="entry name" value="LMBR1-like_membr_prot"/>
</dbReference>
<organism evidence="8 9">
    <name type="scientific">Perkinsus chesapeaki</name>
    <name type="common">Clam parasite</name>
    <name type="synonym">Perkinsus andrewsi</name>
    <dbReference type="NCBI Taxonomy" id="330153"/>
    <lineage>
        <taxon>Eukaryota</taxon>
        <taxon>Sar</taxon>
        <taxon>Alveolata</taxon>
        <taxon>Perkinsozoa</taxon>
        <taxon>Perkinsea</taxon>
        <taxon>Perkinsida</taxon>
        <taxon>Perkinsidae</taxon>
        <taxon>Perkinsus</taxon>
    </lineage>
</organism>
<evidence type="ECO:0000256" key="3">
    <source>
        <dbReference type="ARBA" id="ARBA00022692"/>
    </source>
</evidence>
<dbReference type="OrthoDB" id="440672at2759"/>
<keyword evidence="8" id="KW-0418">Kinase</keyword>
<feature type="transmembrane region" description="Helical" evidence="7">
    <location>
        <begin position="18"/>
        <end position="37"/>
    </location>
</feature>